<accession>A0A4Y7RFG9</accession>
<keyword evidence="1" id="KW-0812">Transmembrane</keyword>
<protein>
    <submittedName>
        <fullName evidence="2">Uncharacterized protein</fullName>
    </submittedName>
</protein>
<reference evidence="2 3" key="1">
    <citation type="journal article" date="2018" name="Environ. Microbiol.">
        <title>Novel energy conservation strategies and behaviour of Pelotomaculum schinkii driving syntrophic propionate catabolism.</title>
        <authorList>
            <person name="Hidalgo-Ahumada C.A.P."/>
            <person name="Nobu M.K."/>
            <person name="Narihiro T."/>
            <person name="Tamaki H."/>
            <person name="Liu W.T."/>
            <person name="Kamagata Y."/>
            <person name="Stams A.J.M."/>
            <person name="Imachi H."/>
            <person name="Sousa D.Z."/>
        </authorList>
    </citation>
    <scope>NUCLEOTIDE SEQUENCE [LARGE SCALE GENOMIC DNA]</scope>
    <source>
        <strain evidence="2 3">HH</strain>
    </source>
</reference>
<sequence length="101" mass="11378">MNHADMKNNFIIILLIIMIISNAFMLRSILNLGQPVINVSVPSETPISQVEYKNGPYILSSSGENLWVMNPETRVIKRFKIAKNNSGAEVIEEVTAYQLSR</sequence>
<dbReference type="AlphaFoldDB" id="A0A4Y7RFG9"/>
<keyword evidence="1" id="KW-0472">Membrane</keyword>
<feature type="transmembrane region" description="Helical" evidence="1">
    <location>
        <begin position="12"/>
        <end position="30"/>
    </location>
</feature>
<dbReference type="Proteomes" id="UP000298324">
    <property type="component" value="Unassembled WGS sequence"/>
</dbReference>
<keyword evidence="3" id="KW-1185">Reference proteome</keyword>
<proteinExistence type="predicted"/>
<evidence type="ECO:0000313" key="3">
    <source>
        <dbReference type="Proteomes" id="UP000298324"/>
    </source>
</evidence>
<gene>
    <name evidence="2" type="ORF">Psch_01300</name>
</gene>
<evidence type="ECO:0000313" key="2">
    <source>
        <dbReference type="EMBL" id="TEB07745.1"/>
    </source>
</evidence>
<evidence type="ECO:0000256" key="1">
    <source>
        <dbReference type="SAM" id="Phobius"/>
    </source>
</evidence>
<dbReference type="EMBL" id="QFGA01000001">
    <property type="protein sequence ID" value="TEB07745.1"/>
    <property type="molecule type" value="Genomic_DNA"/>
</dbReference>
<comment type="caution">
    <text evidence="2">The sequence shown here is derived from an EMBL/GenBank/DDBJ whole genome shotgun (WGS) entry which is preliminary data.</text>
</comment>
<keyword evidence="1" id="KW-1133">Transmembrane helix</keyword>
<name>A0A4Y7RFG9_9FIRM</name>
<organism evidence="2 3">
    <name type="scientific">Pelotomaculum schinkii</name>
    <dbReference type="NCBI Taxonomy" id="78350"/>
    <lineage>
        <taxon>Bacteria</taxon>
        <taxon>Bacillati</taxon>
        <taxon>Bacillota</taxon>
        <taxon>Clostridia</taxon>
        <taxon>Eubacteriales</taxon>
        <taxon>Desulfotomaculaceae</taxon>
        <taxon>Pelotomaculum</taxon>
    </lineage>
</organism>